<feature type="domain" description="GST N-terminal" evidence="1">
    <location>
        <begin position="1"/>
        <end position="81"/>
    </location>
</feature>
<name>A0ABY4W2X2_9PROT</name>
<dbReference type="PANTHER" id="PTHR44051">
    <property type="entry name" value="GLUTATHIONE S-TRANSFERASE-RELATED"/>
    <property type="match status" value="1"/>
</dbReference>
<dbReference type="InterPro" id="IPR036282">
    <property type="entry name" value="Glutathione-S-Trfase_C_sf"/>
</dbReference>
<evidence type="ECO:0000259" key="2">
    <source>
        <dbReference type="PROSITE" id="PS50405"/>
    </source>
</evidence>
<dbReference type="SFLD" id="SFLDG00358">
    <property type="entry name" value="Main_(cytGST)"/>
    <property type="match status" value="1"/>
</dbReference>
<dbReference type="CDD" id="cd03051">
    <property type="entry name" value="GST_N_GTT2_like"/>
    <property type="match status" value="1"/>
</dbReference>
<dbReference type="Gene3D" id="3.40.30.10">
    <property type="entry name" value="Glutaredoxin"/>
    <property type="match status" value="1"/>
</dbReference>
<dbReference type="InterPro" id="IPR004045">
    <property type="entry name" value="Glutathione_S-Trfase_N"/>
</dbReference>
<organism evidence="3 4">
    <name type="scientific">Sneathiella marina</name>
    <dbReference type="NCBI Taxonomy" id="2950108"/>
    <lineage>
        <taxon>Bacteria</taxon>
        <taxon>Pseudomonadati</taxon>
        <taxon>Pseudomonadota</taxon>
        <taxon>Alphaproteobacteria</taxon>
        <taxon>Sneathiellales</taxon>
        <taxon>Sneathiellaceae</taxon>
        <taxon>Sneathiella</taxon>
    </lineage>
</organism>
<reference evidence="3" key="1">
    <citation type="submission" date="2022-06" db="EMBL/GenBank/DDBJ databases">
        <title>Sneathiella actinostolidae sp. nov., isolated from a sea anemonein the Western Pacific Ocean.</title>
        <authorList>
            <person name="Wei M.J."/>
        </authorList>
    </citation>
    <scope>NUCLEOTIDE SEQUENCE</scope>
    <source>
        <strain evidence="3">PHK-P5</strain>
    </source>
</reference>
<dbReference type="InterPro" id="IPR034345">
    <property type="entry name" value="Gtt2-like_N"/>
</dbReference>
<dbReference type="SUPFAM" id="SSF52833">
    <property type="entry name" value="Thioredoxin-like"/>
    <property type="match status" value="1"/>
</dbReference>
<dbReference type="RefSeq" id="WP_251934607.1">
    <property type="nucleotide sequence ID" value="NZ_CP098747.1"/>
</dbReference>
<dbReference type="PANTHER" id="PTHR44051:SF2">
    <property type="entry name" value="HYPOTHETICAL GLUTATHIONE S-TRANSFERASE LIKE PROTEIN"/>
    <property type="match status" value="1"/>
</dbReference>
<evidence type="ECO:0000313" key="4">
    <source>
        <dbReference type="Proteomes" id="UP001056291"/>
    </source>
</evidence>
<dbReference type="Gene3D" id="1.20.1050.10">
    <property type="match status" value="1"/>
</dbReference>
<dbReference type="InterPro" id="IPR036249">
    <property type="entry name" value="Thioredoxin-like_sf"/>
</dbReference>
<dbReference type="SFLD" id="SFLDS00019">
    <property type="entry name" value="Glutathione_Transferase_(cytos"/>
    <property type="match status" value="1"/>
</dbReference>
<dbReference type="PROSITE" id="PS50405">
    <property type="entry name" value="GST_CTER"/>
    <property type="match status" value="1"/>
</dbReference>
<dbReference type="Pfam" id="PF13409">
    <property type="entry name" value="GST_N_2"/>
    <property type="match status" value="1"/>
</dbReference>
<sequence length="202" mass="23099">MNLYDLKASPNARRVRIFLAEKGVEIPSQDIDLSTGFHKSPEYLEKNILGRMPLLELDDGTCISESHAICRFLEEEYPTPPLMGRTQIERAQVEMWNRRMELELLYPLINIFTHSHPMWKDLRTQVPDWAAVCNTHATETLDWMETALEGREFLATDDYTIADITGQCAVLIGKAVGVRVPETHSNLSGWWTRVTSRPTARA</sequence>
<dbReference type="InterPro" id="IPR040079">
    <property type="entry name" value="Glutathione_S-Trfase"/>
</dbReference>
<dbReference type="SUPFAM" id="SSF47616">
    <property type="entry name" value="GST C-terminal domain-like"/>
    <property type="match status" value="1"/>
</dbReference>
<dbReference type="InterPro" id="IPR010987">
    <property type="entry name" value="Glutathione-S-Trfase_C-like"/>
</dbReference>
<evidence type="ECO:0000313" key="3">
    <source>
        <dbReference type="EMBL" id="USG61528.1"/>
    </source>
</evidence>
<keyword evidence="4" id="KW-1185">Reference proteome</keyword>
<accession>A0ABY4W2X2</accession>
<proteinExistence type="predicted"/>
<feature type="domain" description="GST C-terminal" evidence="2">
    <location>
        <begin position="86"/>
        <end position="202"/>
    </location>
</feature>
<dbReference type="InterPro" id="IPR004046">
    <property type="entry name" value="GST_C"/>
</dbReference>
<gene>
    <name evidence="3" type="ORF">NBZ79_00870</name>
</gene>
<protein>
    <submittedName>
        <fullName evidence="3">Glutathione S-transferase family protein</fullName>
    </submittedName>
</protein>
<dbReference type="Proteomes" id="UP001056291">
    <property type="component" value="Chromosome"/>
</dbReference>
<dbReference type="PROSITE" id="PS50404">
    <property type="entry name" value="GST_NTER"/>
    <property type="match status" value="1"/>
</dbReference>
<dbReference type="EMBL" id="CP098747">
    <property type="protein sequence ID" value="USG61528.1"/>
    <property type="molecule type" value="Genomic_DNA"/>
</dbReference>
<dbReference type="Pfam" id="PF00043">
    <property type="entry name" value="GST_C"/>
    <property type="match status" value="1"/>
</dbReference>
<evidence type="ECO:0000259" key="1">
    <source>
        <dbReference type="PROSITE" id="PS50404"/>
    </source>
</evidence>